<comment type="subcellular location">
    <subcellularLocation>
        <location evidence="2">Plastid</location>
        <location evidence="2">Chloroplast outer membrane</location>
        <topology evidence="2">Multi-pass membrane protein</topology>
    </subcellularLocation>
    <subcellularLocation>
        <location evidence="3">Plastid</location>
        <location evidence="3">Etioplast membrane</location>
        <topology evidence="3">Multi-pass membrane protein</topology>
    </subcellularLocation>
</comment>
<keyword evidence="6" id="KW-1134">Transmembrane beta strand</keyword>
<dbReference type="TCDB" id="1.B.28.1.2">
    <property type="family name" value="the plastid outer envelope porin of 24 kda (oep24) family"/>
</dbReference>
<dbReference type="AlphaFoldDB" id="D8RDE4"/>
<dbReference type="InterPro" id="IPR034626">
    <property type="entry name" value="OEP24"/>
</dbReference>
<dbReference type="PANTHER" id="PTHR35284">
    <property type="entry name" value="OUTER ENVELOPE PORE PROTEIN 24A, CHLOROPLASTIC-RELATED"/>
    <property type="match status" value="1"/>
</dbReference>
<dbReference type="GO" id="GO:0015288">
    <property type="term" value="F:porin activity"/>
    <property type="evidence" value="ECO:0007669"/>
    <property type="project" value="UniProtKB-KW"/>
</dbReference>
<dbReference type="Proteomes" id="UP000001514">
    <property type="component" value="Unassembled WGS sequence"/>
</dbReference>
<sequence>MKKARASVLTKYDSGGGQVVVASVRLGVDDLQLRASCSDRTFVRSAGLKGLTVGVEKPGSFALEYDVHEAVPRFQFSGVGRLLNKDVQVSYTHQPKTRDALVVDGILIANPANKLHGRMIFPTNKGHVKMCYVHNGHTSIEPGVEFPSRAWNLGIAHKFPGNHNVKATYDHMVKTVGLAWSRDPENGSGACKISANVPLQEPKNVRVLMEKVWNFDF</sequence>
<dbReference type="eggNOG" id="ENOG502QUHD">
    <property type="taxonomic scope" value="Eukaryota"/>
</dbReference>
<dbReference type="GO" id="GO:0009707">
    <property type="term" value="C:chloroplast outer membrane"/>
    <property type="evidence" value="ECO:0007669"/>
    <property type="project" value="UniProtKB-SubCell"/>
</dbReference>
<dbReference type="GO" id="GO:0022843">
    <property type="term" value="F:voltage-gated monoatomic cation channel activity"/>
    <property type="evidence" value="ECO:0007669"/>
    <property type="project" value="InterPro"/>
</dbReference>
<evidence type="ECO:0000256" key="1">
    <source>
        <dbReference type="ARBA" id="ARBA00002327"/>
    </source>
</evidence>
<keyword evidence="9" id="KW-0812">Transmembrane</keyword>
<keyword evidence="5" id="KW-0813">Transport</keyword>
<evidence type="ECO:0000256" key="5">
    <source>
        <dbReference type="ARBA" id="ARBA00022448"/>
    </source>
</evidence>
<evidence type="ECO:0000256" key="10">
    <source>
        <dbReference type="ARBA" id="ARBA00022805"/>
    </source>
</evidence>
<keyword evidence="12" id="KW-0626">Porin</keyword>
<evidence type="ECO:0000256" key="3">
    <source>
        <dbReference type="ARBA" id="ARBA00004441"/>
    </source>
</evidence>
<dbReference type="OrthoDB" id="1185978at2759"/>
<evidence type="ECO:0000256" key="11">
    <source>
        <dbReference type="ARBA" id="ARBA00023065"/>
    </source>
</evidence>
<evidence type="ECO:0000313" key="14">
    <source>
        <dbReference type="EMBL" id="EFJ30008.1"/>
    </source>
</evidence>
<dbReference type="EMBL" id="GL377576">
    <property type="protein sequence ID" value="EFJ30008.1"/>
    <property type="molecule type" value="Genomic_DNA"/>
</dbReference>
<evidence type="ECO:0000313" key="15">
    <source>
        <dbReference type="Proteomes" id="UP000001514"/>
    </source>
</evidence>
<proteinExistence type="predicted"/>
<dbReference type="KEGG" id="smo:SELMODRAFT_90284"/>
<dbReference type="GO" id="GO:0034765">
    <property type="term" value="P:regulation of monoatomic ion transmembrane transport"/>
    <property type="evidence" value="ECO:0007669"/>
    <property type="project" value="InterPro"/>
</dbReference>
<protein>
    <submittedName>
        <fullName evidence="14">Uncharacterized protein</fullName>
    </submittedName>
</protein>
<evidence type="ECO:0000256" key="8">
    <source>
        <dbReference type="ARBA" id="ARBA00022640"/>
    </source>
</evidence>
<evidence type="ECO:0000256" key="9">
    <source>
        <dbReference type="ARBA" id="ARBA00022692"/>
    </source>
</evidence>
<dbReference type="Gramene" id="EFJ30008">
    <property type="protein sequence ID" value="EFJ30008"/>
    <property type="gene ID" value="SELMODRAFT_90284"/>
</dbReference>
<keyword evidence="13" id="KW-0472">Membrane</keyword>
<evidence type="ECO:0000256" key="4">
    <source>
        <dbReference type="ARBA" id="ARBA00011593"/>
    </source>
</evidence>
<dbReference type="GO" id="GO:0046930">
    <property type="term" value="C:pore complex"/>
    <property type="evidence" value="ECO:0007669"/>
    <property type="project" value="UniProtKB-KW"/>
</dbReference>
<dbReference type="PANTHER" id="PTHR35284:SF1">
    <property type="entry name" value="OUTER ENVELOPE PORE PROTEIN 24A, CHLOROPLASTIC-RELATED"/>
    <property type="match status" value="1"/>
</dbReference>
<evidence type="ECO:0000256" key="7">
    <source>
        <dbReference type="ARBA" id="ARBA00022528"/>
    </source>
</evidence>
<dbReference type="GO" id="GO:0034426">
    <property type="term" value="C:etioplast membrane"/>
    <property type="evidence" value="ECO:0007669"/>
    <property type="project" value="UniProtKB-SubCell"/>
</dbReference>
<keyword evidence="7" id="KW-0150">Chloroplast</keyword>
<dbReference type="STRING" id="88036.D8RDE4"/>
<evidence type="ECO:0000256" key="13">
    <source>
        <dbReference type="ARBA" id="ARBA00023136"/>
    </source>
</evidence>
<keyword evidence="8" id="KW-0934">Plastid</keyword>
<dbReference type="InParanoid" id="D8RDE4"/>
<evidence type="ECO:0000256" key="2">
    <source>
        <dbReference type="ARBA" id="ARBA00004396"/>
    </source>
</evidence>
<keyword evidence="15" id="KW-1185">Reference proteome</keyword>
<organism evidence="15">
    <name type="scientific">Selaginella moellendorffii</name>
    <name type="common">Spikemoss</name>
    <dbReference type="NCBI Taxonomy" id="88036"/>
    <lineage>
        <taxon>Eukaryota</taxon>
        <taxon>Viridiplantae</taxon>
        <taxon>Streptophyta</taxon>
        <taxon>Embryophyta</taxon>
        <taxon>Tracheophyta</taxon>
        <taxon>Lycopodiopsida</taxon>
        <taxon>Selaginellales</taxon>
        <taxon>Selaginellaceae</taxon>
        <taxon>Selaginella</taxon>
    </lineage>
</organism>
<comment type="function">
    <text evidence="1">High-conductance voltage-dependent solute channel with a slight selectivity for cations transporting triosephosphates, dicarboxylic acids, ATP, inorganic phosphate (Pi), sugars, and positively or negatively charged amino acids.</text>
</comment>
<name>D8RDE4_SELML</name>
<dbReference type="HOGENOM" id="CLU_077010_0_0_1"/>
<comment type="subunit">
    <text evidence="4">Homooligomers form large rather nonselective pores in plastidial outer membranes.</text>
</comment>
<keyword evidence="11" id="KW-0406">Ion transport</keyword>
<evidence type="ECO:0000256" key="6">
    <source>
        <dbReference type="ARBA" id="ARBA00022452"/>
    </source>
</evidence>
<keyword evidence="10" id="KW-1002">Plastid outer membrane</keyword>
<dbReference type="OMA" id="NLAEGFH"/>
<evidence type="ECO:0000256" key="12">
    <source>
        <dbReference type="ARBA" id="ARBA00023114"/>
    </source>
</evidence>
<gene>
    <name evidence="14" type="ORF">SELMODRAFT_90284</name>
</gene>
<reference evidence="14 15" key="1">
    <citation type="journal article" date="2011" name="Science">
        <title>The Selaginella genome identifies genetic changes associated with the evolution of vascular plants.</title>
        <authorList>
            <person name="Banks J.A."/>
            <person name="Nishiyama T."/>
            <person name="Hasebe M."/>
            <person name="Bowman J.L."/>
            <person name="Gribskov M."/>
            <person name="dePamphilis C."/>
            <person name="Albert V.A."/>
            <person name="Aono N."/>
            <person name="Aoyama T."/>
            <person name="Ambrose B.A."/>
            <person name="Ashton N.W."/>
            <person name="Axtell M.J."/>
            <person name="Barker E."/>
            <person name="Barker M.S."/>
            <person name="Bennetzen J.L."/>
            <person name="Bonawitz N.D."/>
            <person name="Chapple C."/>
            <person name="Cheng C."/>
            <person name="Correa L.G."/>
            <person name="Dacre M."/>
            <person name="DeBarry J."/>
            <person name="Dreyer I."/>
            <person name="Elias M."/>
            <person name="Engstrom E.M."/>
            <person name="Estelle M."/>
            <person name="Feng L."/>
            <person name="Finet C."/>
            <person name="Floyd S.K."/>
            <person name="Frommer W.B."/>
            <person name="Fujita T."/>
            <person name="Gramzow L."/>
            <person name="Gutensohn M."/>
            <person name="Harholt J."/>
            <person name="Hattori M."/>
            <person name="Heyl A."/>
            <person name="Hirai T."/>
            <person name="Hiwatashi Y."/>
            <person name="Ishikawa M."/>
            <person name="Iwata M."/>
            <person name="Karol K.G."/>
            <person name="Koehler B."/>
            <person name="Kolukisaoglu U."/>
            <person name="Kubo M."/>
            <person name="Kurata T."/>
            <person name="Lalonde S."/>
            <person name="Li K."/>
            <person name="Li Y."/>
            <person name="Litt A."/>
            <person name="Lyons E."/>
            <person name="Manning G."/>
            <person name="Maruyama T."/>
            <person name="Michael T.P."/>
            <person name="Mikami K."/>
            <person name="Miyazaki S."/>
            <person name="Morinaga S."/>
            <person name="Murata T."/>
            <person name="Mueller-Roeber B."/>
            <person name="Nelson D.R."/>
            <person name="Obara M."/>
            <person name="Oguri Y."/>
            <person name="Olmstead R.G."/>
            <person name="Onodera N."/>
            <person name="Petersen B.L."/>
            <person name="Pils B."/>
            <person name="Prigge M."/>
            <person name="Rensing S.A."/>
            <person name="Riano-Pachon D.M."/>
            <person name="Roberts A.W."/>
            <person name="Sato Y."/>
            <person name="Scheller H.V."/>
            <person name="Schulz B."/>
            <person name="Schulz C."/>
            <person name="Shakirov E.V."/>
            <person name="Shibagaki N."/>
            <person name="Shinohara N."/>
            <person name="Shippen D.E."/>
            <person name="Soerensen I."/>
            <person name="Sotooka R."/>
            <person name="Sugimoto N."/>
            <person name="Sugita M."/>
            <person name="Sumikawa N."/>
            <person name="Tanurdzic M."/>
            <person name="Theissen G."/>
            <person name="Ulvskov P."/>
            <person name="Wakazuki S."/>
            <person name="Weng J.K."/>
            <person name="Willats W.W."/>
            <person name="Wipf D."/>
            <person name="Wolf P.G."/>
            <person name="Yang L."/>
            <person name="Zimmer A.D."/>
            <person name="Zhu Q."/>
            <person name="Mitros T."/>
            <person name="Hellsten U."/>
            <person name="Loque D."/>
            <person name="Otillar R."/>
            <person name="Salamov A."/>
            <person name="Schmutz J."/>
            <person name="Shapiro H."/>
            <person name="Lindquist E."/>
            <person name="Lucas S."/>
            <person name="Rokhsar D."/>
            <person name="Grigoriev I.V."/>
        </authorList>
    </citation>
    <scope>NUCLEOTIDE SEQUENCE [LARGE SCALE GENOMIC DNA]</scope>
</reference>
<accession>D8RDE4</accession>